<evidence type="ECO:0000256" key="6">
    <source>
        <dbReference type="ARBA" id="ARBA00023136"/>
    </source>
</evidence>
<gene>
    <name evidence="12" type="ORF">BDP27DRAFT_1326773</name>
</gene>
<dbReference type="GO" id="GO:0005886">
    <property type="term" value="C:plasma membrane"/>
    <property type="evidence" value="ECO:0007669"/>
    <property type="project" value="TreeGrafter"/>
</dbReference>
<dbReference type="GO" id="GO:0031505">
    <property type="term" value="P:fungal-type cell wall organization"/>
    <property type="evidence" value="ECO:0007669"/>
    <property type="project" value="TreeGrafter"/>
</dbReference>
<evidence type="ECO:0000313" key="12">
    <source>
        <dbReference type="EMBL" id="KAF9068692.1"/>
    </source>
</evidence>
<dbReference type="GO" id="GO:0015926">
    <property type="term" value="F:glucosidase activity"/>
    <property type="evidence" value="ECO:0007669"/>
    <property type="project" value="TreeGrafter"/>
</dbReference>
<feature type="domain" description="GH16" evidence="11">
    <location>
        <begin position="170"/>
        <end position="518"/>
    </location>
</feature>
<feature type="transmembrane region" description="Helical" evidence="10">
    <location>
        <begin position="101"/>
        <end position="124"/>
    </location>
</feature>
<evidence type="ECO:0000256" key="7">
    <source>
        <dbReference type="ARBA" id="ARBA00023180"/>
    </source>
</evidence>
<dbReference type="EMBL" id="JADNRY010000058">
    <property type="protein sequence ID" value="KAF9068692.1"/>
    <property type="molecule type" value="Genomic_DNA"/>
</dbReference>
<proteinExistence type="inferred from homology"/>
<reference evidence="12" key="1">
    <citation type="submission" date="2020-11" db="EMBL/GenBank/DDBJ databases">
        <authorList>
            <consortium name="DOE Joint Genome Institute"/>
            <person name="Ahrendt S."/>
            <person name="Riley R."/>
            <person name="Andreopoulos W."/>
            <person name="Labutti K."/>
            <person name="Pangilinan J."/>
            <person name="Ruiz-Duenas F.J."/>
            <person name="Barrasa J.M."/>
            <person name="Sanchez-Garcia M."/>
            <person name="Camarero S."/>
            <person name="Miyauchi S."/>
            <person name="Serrano A."/>
            <person name="Linde D."/>
            <person name="Babiker R."/>
            <person name="Drula E."/>
            <person name="Ayuso-Fernandez I."/>
            <person name="Pacheco R."/>
            <person name="Padilla G."/>
            <person name="Ferreira P."/>
            <person name="Barriuso J."/>
            <person name="Kellner H."/>
            <person name="Castanera R."/>
            <person name="Alfaro M."/>
            <person name="Ramirez L."/>
            <person name="Pisabarro A.G."/>
            <person name="Kuo A."/>
            <person name="Tritt A."/>
            <person name="Lipzen A."/>
            <person name="He G."/>
            <person name="Yan M."/>
            <person name="Ng V."/>
            <person name="Cullen D."/>
            <person name="Martin F."/>
            <person name="Rosso M.-N."/>
            <person name="Henrissat B."/>
            <person name="Hibbett D."/>
            <person name="Martinez A.T."/>
            <person name="Grigoriev I.V."/>
        </authorList>
    </citation>
    <scope>NUCLEOTIDE SEQUENCE</scope>
    <source>
        <strain evidence="12">AH 40177</strain>
    </source>
</reference>
<evidence type="ECO:0000256" key="8">
    <source>
        <dbReference type="ARBA" id="ARBA00023316"/>
    </source>
</evidence>
<feature type="region of interest" description="Disordered" evidence="9">
    <location>
        <begin position="16"/>
        <end position="54"/>
    </location>
</feature>
<dbReference type="InterPro" id="IPR000757">
    <property type="entry name" value="Beta-glucanase-like"/>
</dbReference>
<dbReference type="Pfam" id="PF03935">
    <property type="entry name" value="SKN1_KRE6_Sbg1"/>
    <property type="match status" value="2"/>
</dbReference>
<dbReference type="InterPro" id="IPR013320">
    <property type="entry name" value="ConA-like_dom_sf"/>
</dbReference>
<evidence type="ECO:0000256" key="4">
    <source>
        <dbReference type="ARBA" id="ARBA00022968"/>
    </source>
</evidence>
<dbReference type="InterPro" id="IPR005629">
    <property type="entry name" value="Skn1/Kre6/Sbg1"/>
</dbReference>
<dbReference type="AlphaFoldDB" id="A0A9P5PT40"/>
<dbReference type="PROSITE" id="PS51762">
    <property type="entry name" value="GH16_2"/>
    <property type="match status" value="1"/>
</dbReference>
<keyword evidence="5 10" id="KW-1133">Transmembrane helix</keyword>
<dbReference type="Gene3D" id="2.60.120.200">
    <property type="match status" value="1"/>
</dbReference>
<dbReference type="GO" id="GO:0006078">
    <property type="term" value="P:(1-&gt;6)-beta-D-glucan biosynthetic process"/>
    <property type="evidence" value="ECO:0007669"/>
    <property type="project" value="TreeGrafter"/>
</dbReference>
<name>A0A9P5PT40_9AGAR</name>
<keyword evidence="6 10" id="KW-0472">Membrane</keyword>
<keyword evidence="4" id="KW-0735">Signal-anchor</keyword>
<dbReference type="Proteomes" id="UP000772434">
    <property type="component" value="Unassembled WGS sequence"/>
</dbReference>
<evidence type="ECO:0000256" key="1">
    <source>
        <dbReference type="ARBA" id="ARBA00004606"/>
    </source>
</evidence>
<feature type="compositionally biased region" description="Polar residues" evidence="9">
    <location>
        <begin position="44"/>
        <end position="54"/>
    </location>
</feature>
<evidence type="ECO:0000256" key="9">
    <source>
        <dbReference type="SAM" id="MobiDB-lite"/>
    </source>
</evidence>
<dbReference type="SUPFAM" id="SSF49899">
    <property type="entry name" value="Concanavalin A-like lectins/glucanases"/>
    <property type="match status" value="1"/>
</dbReference>
<organism evidence="12 13">
    <name type="scientific">Rhodocollybia butyracea</name>
    <dbReference type="NCBI Taxonomy" id="206335"/>
    <lineage>
        <taxon>Eukaryota</taxon>
        <taxon>Fungi</taxon>
        <taxon>Dikarya</taxon>
        <taxon>Basidiomycota</taxon>
        <taxon>Agaricomycotina</taxon>
        <taxon>Agaricomycetes</taxon>
        <taxon>Agaricomycetidae</taxon>
        <taxon>Agaricales</taxon>
        <taxon>Marasmiineae</taxon>
        <taxon>Omphalotaceae</taxon>
        <taxon>Rhodocollybia</taxon>
    </lineage>
</organism>
<evidence type="ECO:0000256" key="2">
    <source>
        <dbReference type="ARBA" id="ARBA00010962"/>
    </source>
</evidence>
<keyword evidence="8" id="KW-0961">Cell wall biogenesis/degradation</keyword>
<evidence type="ECO:0000256" key="10">
    <source>
        <dbReference type="SAM" id="Phobius"/>
    </source>
</evidence>
<dbReference type="PANTHER" id="PTHR31361:SF1">
    <property type="entry name" value="BETA-GLUCAN SYNTHESIS-ASSOCIATED PROTEIN KRE6-RELATED"/>
    <property type="match status" value="1"/>
</dbReference>
<sequence>MAGGVGGYQAVAASSRVNLSQLPHPSPTSSGSNTNGGGFPNSPQYTHPNSISTKFSLTPDPKRWDLVVSPGVAEPDDYLHNPDPRRDRLNDNHFVISGRGIANVGCLFILMAALLGLFVGFPVVKYFTTSTLSTQGGFNLGGTNGSGQVPDIGNFGLIDRETPQDAYTLTSYTDGTTEYDLVFSDEFNTDGRTFWPGDDPYCALLNNSQTGDLEWYSPAAITTANGSLQITLSKQNPATNHNLSYQGGMLTSWNKFCFTGGIFVASVRIPGSNNVVGLWPAVWTMGNLGRAGYGASLDGLVYVGTVANQSVNGIPAAAVDGTGDKGNGGSLSYLEGQRLSRCTCPGESHPGPIHSDGHMSDPFDYQYKWQNTSENYIIYNKSDTTYNEYMGVPISSLLLRYQPQVSHKWIDRFVLLPNFTSATRPTLLPIEWNMLFNYGIEYLPGYASDNGFITWIQNNTAAWSMNAAGMGADTKVNISARPVSQEPMKTSGGIDLANLVFPAVMSIDWVRVYQKKGETNIGCDPVDFPTAAYIQEYSEAYTNENLTTWEQYGQPMPKNSFLKSMLDTLPL</sequence>
<comment type="caution">
    <text evidence="12">The sequence shown here is derived from an EMBL/GenBank/DDBJ whole genome shotgun (WGS) entry which is preliminary data.</text>
</comment>
<evidence type="ECO:0000259" key="11">
    <source>
        <dbReference type="PROSITE" id="PS51762"/>
    </source>
</evidence>
<accession>A0A9P5PT40</accession>
<evidence type="ECO:0000256" key="5">
    <source>
        <dbReference type="ARBA" id="ARBA00022989"/>
    </source>
</evidence>
<comment type="similarity">
    <text evidence="2">Belongs to the SKN1/KRE6 family.</text>
</comment>
<dbReference type="PANTHER" id="PTHR31361">
    <property type="entry name" value="BETA-GLUCAN SYNTHESIS-ASSOCIATED PROTEIN KRE6-RELATED"/>
    <property type="match status" value="1"/>
</dbReference>
<keyword evidence="7" id="KW-0325">Glycoprotein</keyword>
<keyword evidence="3 10" id="KW-0812">Transmembrane</keyword>
<dbReference type="GO" id="GO:0005789">
    <property type="term" value="C:endoplasmic reticulum membrane"/>
    <property type="evidence" value="ECO:0007669"/>
    <property type="project" value="TreeGrafter"/>
</dbReference>
<dbReference type="OrthoDB" id="412647at2759"/>
<evidence type="ECO:0000256" key="3">
    <source>
        <dbReference type="ARBA" id="ARBA00022692"/>
    </source>
</evidence>
<comment type="subcellular location">
    <subcellularLocation>
        <location evidence="1">Membrane</location>
        <topology evidence="1">Single-pass type II membrane protein</topology>
    </subcellularLocation>
</comment>
<keyword evidence="13" id="KW-1185">Reference proteome</keyword>
<evidence type="ECO:0000313" key="13">
    <source>
        <dbReference type="Proteomes" id="UP000772434"/>
    </source>
</evidence>
<protein>
    <submittedName>
        <fullName evidence="12">Beta-glucan synthesis-associated</fullName>
    </submittedName>
</protein>